<dbReference type="OrthoDB" id="10365536at2759"/>
<dbReference type="EMBL" id="CAJNJA010101719">
    <property type="protein sequence ID" value="CAE7944419.1"/>
    <property type="molecule type" value="Genomic_DNA"/>
</dbReference>
<gene>
    <name evidence="2" type="ORF">SNEC2469_LOCUS35334</name>
</gene>
<evidence type="ECO:0000313" key="2">
    <source>
        <dbReference type="EMBL" id="CAE7944419.1"/>
    </source>
</evidence>
<comment type="caution">
    <text evidence="2">The sequence shown here is derived from an EMBL/GenBank/DDBJ whole genome shotgun (WGS) entry which is preliminary data.</text>
</comment>
<organism evidence="2 3">
    <name type="scientific">Symbiodinium necroappetens</name>
    <dbReference type="NCBI Taxonomy" id="1628268"/>
    <lineage>
        <taxon>Eukaryota</taxon>
        <taxon>Sar</taxon>
        <taxon>Alveolata</taxon>
        <taxon>Dinophyceae</taxon>
        <taxon>Suessiales</taxon>
        <taxon>Symbiodiniaceae</taxon>
        <taxon>Symbiodinium</taxon>
    </lineage>
</organism>
<evidence type="ECO:0000313" key="3">
    <source>
        <dbReference type="Proteomes" id="UP000601435"/>
    </source>
</evidence>
<dbReference type="InterPro" id="IPR001623">
    <property type="entry name" value="DnaJ_domain"/>
</dbReference>
<accession>A0A813CKZ5</accession>
<dbReference type="CDD" id="cd06257">
    <property type="entry name" value="DnaJ"/>
    <property type="match status" value="1"/>
</dbReference>
<dbReference type="Proteomes" id="UP000601435">
    <property type="component" value="Unassembled WGS sequence"/>
</dbReference>
<feature type="transmembrane region" description="Helical" evidence="1">
    <location>
        <begin position="128"/>
        <end position="145"/>
    </location>
</feature>
<reference evidence="2" key="1">
    <citation type="submission" date="2021-02" db="EMBL/GenBank/DDBJ databases">
        <authorList>
            <person name="Dougan E. K."/>
            <person name="Rhodes N."/>
            <person name="Thang M."/>
            <person name="Chan C."/>
        </authorList>
    </citation>
    <scope>NUCLEOTIDE SEQUENCE</scope>
</reference>
<dbReference type="SUPFAM" id="SSF46565">
    <property type="entry name" value="Chaperone J-domain"/>
    <property type="match status" value="1"/>
</dbReference>
<dbReference type="InterPro" id="IPR036869">
    <property type="entry name" value="J_dom_sf"/>
</dbReference>
<keyword evidence="3" id="KW-1185">Reference proteome</keyword>
<protein>
    <recommendedName>
        <fullName evidence="4">J domain-containing protein</fullName>
    </recommendedName>
</protein>
<name>A0A813CKZ5_9DINO</name>
<dbReference type="AlphaFoldDB" id="A0A813CKZ5"/>
<sequence length="158" mass="18163">MDSSDAGRSHRLKSLLSEFGLPPEAEVPQLQARYRFLAKQRHPDMVSFHCRRHATADFVKLHSRYRETLSLLQSGTLPSGGGYGDHIIRSHNGLFYHDPYKWAPSKRGGRRWQREGHYEPPASWMTKIRGLAVVGCLMALVLFVFDRTARKRSLTSWN</sequence>
<keyword evidence="1" id="KW-0812">Transmembrane</keyword>
<proteinExistence type="predicted"/>
<evidence type="ECO:0008006" key="4">
    <source>
        <dbReference type="Google" id="ProtNLM"/>
    </source>
</evidence>
<evidence type="ECO:0000256" key="1">
    <source>
        <dbReference type="SAM" id="Phobius"/>
    </source>
</evidence>
<keyword evidence="1" id="KW-0472">Membrane</keyword>
<keyword evidence="1" id="KW-1133">Transmembrane helix</keyword>